<dbReference type="PANTHER" id="PTHR43280:SF31">
    <property type="entry name" value="TRANSCRIPTIONAL REGULATORY PROTEIN"/>
    <property type="match status" value="1"/>
</dbReference>
<evidence type="ECO:0000256" key="1">
    <source>
        <dbReference type="ARBA" id="ARBA00023015"/>
    </source>
</evidence>
<dbReference type="Gene3D" id="1.10.10.60">
    <property type="entry name" value="Homeodomain-like"/>
    <property type="match status" value="1"/>
</dbReference>
<dbReference type="Proteomes" id="UP001604043">
    <property type="component" value="Unassembled WGS sequence"/>
</dbReference>
<dbReference type="SUPFAM" id="SSF46689">
    <property type="entry name" value="Homeodomain-like"/>
    <property type="match status" value="1"/>
</dbReference>
<dbReference type="SMART" id="SM00342">
    <property type="entry name" value="HTH_ARAC"/>
    <property type="match status" value="1"/>
</dbReference>
<comment type="caution">
    <text evidence="5">The sequence shown here is derived from an EMBL/GenBank/DDBJ whole genome shotgun (WGS) entry which is preliminary data.</text>
</comment>
<evidence type="ECO:0000256" key="2">
    <source>
        <dbReference type="ARBA" id="ARBA00023125"/>
    </source>
</evidence>
<gene>
    <name evidence="5" type="ORF">V5F30_11890</name>
</gene>
<evidence type="ECO:0000313" key="5">
    <source>
        <dbReference type="EMBL" id="MFG1252903.1"/>
    </source>
</evidence>
<feature type="domain" description="HTH araC/xylS-type" evidence="4">
    <location>
        <begin position="248"/>
        <end position="347"/>
    </location>
</feature>
<evidence type="ECO:0000259" key="4">
    <source>
        <dbReference type="PROSITE" id="PS01124"/>
    </source>
</evidence>
<keyword evidence="2" id="KW-0238">DNA-binding</keyword>
<dbReference type="PANTHER" id="PTHR43280">
    <property type="entry name" value="ARAC-FAMILY TRANSCRIPTIONAL REGULATOR"/>
    <property type="match status" value="1"/>
</dbReference>
<name>A0ABW6ZGF4_9HYPH</name>
<protein>
    <submittedName>
        <fullName evidence="5">Helix-turn-helix transcriptional regulator</fullName>
    </submittedName>
</protein>
<dbReference type="Pfam" id="PF12833">
    <property type="entry name" value="HTH_18"/>
    <property type="match status" value="1"/>
</dbReference>
<keyword evidence="6" id="KW-1185">Reference proteome</keyword>
<reference evidence="5 6" key="1">
    <citation type="submission" date="2024-02" db="EMBL/GenBank/DDBJ databases">
        <title>Expansion and revision of Xanthobacter and proposal of Roseixanthobacter gen. nov.</title>
        <authorList>
            <person name="Soltysiak M.P.M."/>
            <person name="Jalihal A."/>
            <person name="Ory A."/>
            <person name="Chrisophersen C."/>
            <person name="Lee A.D."/>
            <person name="Boulton J."/>
            <person name="Springer M."/>
        </authorList>
    </citation>
    <scope>NUCLEOTIDE SEQUENCE [LARGE SCALE GENOMIC DNA]</scope>
    <source>
        <strain evidence="5 6">CB5</strain>
    </source>
</reference>
<dbReference type="PROSITE" id="PS01124">
    <property type="entry name" value="HTH_ARAC_FAMILY_2"/>
    <property type="match status" value="1"/>
</dbReference>
<evidence type="ECO:0000313" key="6">
    <source>
        <dbReference type="Proteomes" id="UP001604043"/>
    </source>
</evidence>
<dbReference type="InterPro" id="IPR009057">
    <property type="entry name" value="Homeodomain-like_sf"/>
</dbReference>
<keyword evidence="3" id="KW-0804">Transcription</keyword>
<dbReference type="EMBL" id="JBAFUR010000002">
    <property type="protein sequence ID" value="MFG1252903.1"/>
    <property type="molecule type" value="Genomic_DNA"/>
</dbReference>
<sequence>MDAAVTGRMITPNGAAVARKRGTSRCEGGAVQAKTFTSASLPEHLIHQERFRLWRDISYSRVASVEVGISDLPFEAGLKANSIGRLGFAKMSATINRAARMLHHIRAARTEVYLFTINLGPTLIASNPGKSDITMPTGSAILHATKAQAFVGSDRNTWANLALPRKIVDDKFPGMEGRQGALIPAESEALTLLRNYLSMLEAMELPEESVLFDHISETVVDLLGLATGAKGSEAELAGTRGLRAGRLQAVLKQIKSNYRNPALSASLVGLQLGLSGRYVRDLLAATGASFSERILELRLQDAKAMLTDPRHQDKKIGDIAMEVGFGDISYFNRSFKKRFGCSPGAAR</sequence>
<keyword evidence="1" id="KW-0805">Transcription regulation</keyword>
<dbReference type="InterPro" id="IPR018060">
    <property type="entry name" value="HTH_AraC"/>
</dbReference>
<proteinExistence type="predicted"/>
<evidence type="ECO:0000256" key="3">
    <source>
        <dbReference type="ARBA" id="ARBA00023163"/>
    </source>
</evidence>
<dbReference type="PROSITE" id="PS00041">
    <property type="entry name" value="HTH_ARAC_FAMILY_1"/>
    <property type="match status" value="1"/>
</dbReference>
<organism evidence="5 6">
    <name type="scientific">Xanthobacter aminoxidans</name>
    <dbReference type="NCBI Taxonomy" id="186280"/>
    <lineage>
        <taxon>Bacteria</taxon>
        <taxon>Pseudomonadati</taxon>
        <taxon>Pseudomonadota</taxon>
        <taxon>Alphaproteobacteria</taxon>
        <taxon>Hyphomicrobiales</taxon>
        <taxon>Xanthobacteraceae</taxon>
        <taxon>Xanthobacter</taxon>
    </lineage>
</organism>
<accession>A0ABW6ZGF4</accession>
<dbReference type="PRINTS" id="PR00032">
    <property type="entry name" value="HTHARAC"/>
</dbReference>
<dbReference type="RefSeq" id="WP_394007551.1">
    <property type="nucleotide sequence ID" value="NZ_JBAFUR010000002.1"/>
</dbReference>
<dbReference type="InterPro" id="IPR020449">
    <property type="entry name" value="Tscrpt_reg_AraC-type_HTH"/>
</dbReference>
<dbReference type="InterPro" id="IPR018062">
    <property type="entry name" value="HTH_AraC-typ_CS"/>
</dbReference>